<organism evidence="2 3">
    <name type="scientific">Aedes albopictus</name>
    <name type="common">Asian tiger mosquito</name>
    <name type="synonym">Stegomyia albopicta</name>
    <dbReference type="NCBI Taxonomy" id="7160"/>
    <lineage>
        <taxon>Eukaryota</taxon>
        <taxon>Metazoa</taxon>
        <taxon>Ecdysozoa</taxon>
        <taxon>Arthropoda</taxon>
        <taxon>Hexapoda</taxon>
        <taxon>Insecta</taxon>
        <taxon>Pterygota</taxon>
        <taxon>Neoptera</taxon>
        <taxon>Endopterygota</taxon>
        <taxon>Diptera</taxon>
        <taxon>Nematocera</taxon>
        <taxon>Culicoidea</taxon>
        <taxon>Culicidae</taxon>
        <taxon>Culicinae</taxon>
        <taxon>Aedini</taxon>
        <taxon>Aedes</taxon>
        <taxon>Stegomyia</taxon>
    </lineage>
</organism>
<protein>
    <submittedName>
        <fullName evidence="2">Uncharacterized protein</fullName>
    </submittedName>
</protein>
<reference evidence="2" key="2">
    <citation type="submission" date="2025-05" db="UniProtKB">
        <authorList>
            <consortium name="EnsemblMetazoa"/>
        </authorList>
    </citation>
    <scope>IDENTIFICATION</scope>
    <source>
        <strain evidence="2">Foshan</strain>
    </source>
</reference>
<evidence type="ECO:0000256" key="1">
    <source>
        <dbReference type="SAM" id="MobiDB-lite"/>
    </source>
</evidence>
<proteinExistence type="predicted"/>
<sequence length="511" mass="58070">MQSTANSQIVVATIQPAEQIPSPTLHQIHIAPNLLTLNPNERTSAPDPVAMQLLEDVIEDQNVQQDNTECIVMKVQAVDEQESESHESIGCSNDVEVDENTSPNAKQKLPQDIDLRKSSKKHATSEMKFRSFEINWNKVSDNVLTKLNNIQEFRAKHQGEPIPSSLRLAKVDTTKLVNNVVDQLRMIDTEIKASVMETVAQQLLRKYPCLEFVDDDGCGNGMSYVIFKHKMINHNNYLNRFKDTSKQKPTSSNKGRHVKAGTLKEYWNVSDKNCEKGVLSKLRRDEPELLTSEFLSASQAFVRYKLNESKVLGELLAEYPVLRRRGLLSYHFMQATGINVEDLRKYYCTKRPKIISFSNVAGRSDPKLANDCSDLEVFRFLARLVGENIDTLIINSEVGTRIDDIRLESAGPLLVSVDMGQGTYMYYVYADFTRITEGTTDIICALQDLMCTYYVHNYKYLKTTSKFLELVQQYFLKIIPATGSKSNAYKVGNQQRIVQRTIESLSNHDDK</sequence>
<evidence type="ECO:0000313" key="3">
    <source>
        <dbReference type="Proteomes" id="UP000069940"/>
    </source>
</evidence>
<dbReference type="Proteomes" id="UP000069940">
    <property type="component" value="Unassembled WGS sequence"/>
</dbReference>
<evidence type="ECO:0000313" key="2">
    <source>
        <dbReference type="EnsemblMetazoa" id="AALFPA23_000823.P38295"/>
    </source>
</evidence>
<accession>A0ABM1XLU0</accession>
<dbReference type="EnsemblMetazoa" id="AALFPA23_000823.R38296">
    <property type="protein sequence ID" value="AALFPA23_000823.P38296"/>
    <property type="gene ID" value="AALFPA23_000823"/>
</dbReference>
<keyword evidence="3" id="KW-1185">Reference proteome</keyword>
<dbReference type="RefSeq" id="XP_062701375.1">
    <property type="nucleotide sequence ID" value="XM_062845391.1"/>
</dbReference>
<dbReference type="RefSeq" id="XP_029713129.2">
    <property type="nucleotide sequence ID" value="XM_029857269.2"/>
</dbReference>
<dbReference type="EnsemblMetazoa" id="AALFPA23_000823.R38295">
    <property type="protein sequence ID" value="AALFPA23_000823.P38295"/>
    <property type="gene ID" value="AALFPA23_000823"/>
</dbReference>
<feature type="region of interest" description="Disordered" evidence="1">
    <location>
        <begin position="79"/>
        <end position="110"/>
    </location>
</feature>
<reference evidence="3" key="1">
    <citation type="journal article" date="2015" name="Proc. Natl. Acad. Sci. U.S.A.">
        <title>Genome sequence of the Asian Tiger mosquito, Aedes albopictus, reveals insights into its biology, genetics, and evolution.</title>
        <authorList>
            <person name="Chen X.G."/>
            <person name="Jiang X."/>
            <person name="Gu J."/>
            <person name="Xu M."/>
            <person name="Wu Y."/>
            <person name="Deng Y."/>
            <person name="Zhang C."/>
            <person name="Bonizzoni M."/>
            <person name="Dermauw W."/>
            <person name="Vontas J."/>
            <person name="Armbruster P."/>
            <person name="Huang X."/>
            <person name="Yang Y."/>
            <person name="Zhang H."/>
            <person name="He W."/>
            <person name="Peng H."/>
            <person name="Liu Y."/>
            <person name="Wu K."/>
            <person name="Chen J."/>
            <person name="Lirakis M."/>
            <person name="Topalis P."/>
            <person name="Van Leeuwen T."/>
            <person name="Hall A.B."/>
            <person name="Jiang X."/>
            <person name="Thorpe C."/>
            <person name="Mueller R.L."/>
            <person name="Sun C."/>
            <person name="Waterhouse R.M."/>
            <person name="Yan G."/>
            <person name="Tu Z.J."/>
            <person name="Fang X."/>
            <person name="James A.A."/>
        </authorList>
    </citation>
    <scope>NUCLEOTIDE SEQUENCE [LARGE SCALE GENOMIC DNA]</scope>
    <source>
        <strain evidence="3">Foshan</strain>
    </source>
</reference>
<dbReference type="GeneID" id="115257542"/>
<name>A0ABM1XLU0_AEDAL</name>